<gene>
    <name evidence="2" type="ORF">SAMN05892877_10836</name>
</gene>
<evidence type="ECO:0000313" key="2">
    <source>
        <dbReference type="EMBL" id="SOC40880.1"/>
    </source>
</evidence>
<feature type="transmembrane region" description="Helical" evidence="1">
    <location>
        <begin position="103"/>
        <end position="125"/>
    </location>
</feature>
<dbReference type="EMBL" id="OBQD01000008">
    <property type="protein sequence ID" value="SOC40880.1"/>
    <property type="molecule type" value="Genomic_DNA"/>
</dbReference>
<name>A0A285UG73_9HYPH</name>
<feature type="transmembrane region" description="Helical" evidence="1">
    <location>
        <begin position="12"/>
        <end position="40"/>
    </location>
</feature>
<accession>A0A285UG73</accession>
<dbReference type="Proteomes" id="UP000219167">
    <property type="component" value="Unassembled WGS sequence"/>
</dbReference>
<keyword evidence="3" id="KW-1185">Reference proteome</keyword>
<proteinExistence type="predicted"/>
<feature type="transmembrane region" description="Helical" evidence="1">
    <location>
        <begin position="46"/>
        <end position="66"/>
    </location>
</feature>
<keyword evidence="1" id="KW-0812">Transmembrane</keyword>
<organism evidence="2 3">
    <name type="scientific">Rhizobium subbaraonis</name>
    <dbReference type="NCBI Taxonomy" id="908946"/>
    <lineage>
        <taxon>Bacteria</taxon>
        <taxon>Pseudomonadati</taxon>
        <taxon>Pseudomonadota</taxon>
        <taxon>Alphaproteobacteria</taxon>
        <taxon>Hyphomicrobiales</taxon>
        <taxon>Rhizobiaceae</taxon>
        <taxon>Rhizobium/Agrobacterium group</taxon>
        <taxon>Rhizobium</taxon>
    </lineage>
</organism>
<evidence type="ECO:0000313" key="3">
    <source>
        <dbReference type="Proteomes" id="UP000219167"/>
    </source>
</evidence>
<keyword evidence="1" id="KW-1133">Transmembrane helix</keyword>
<feature type="transmembrane region" description="Helical" evidence="1">
    <location>
        <begin position="73"/>
        <end position="97"/>
    </location>
</feature>
<dbReference type="RefSeq" id="WP_097140051.1">
    <property type="nucleotide sequence ID" value="NZ_OBQD01000008.1"/>
</dbReference>
<dbReference type="AlphaFoldDB" id="A0A285UG73"/>
<reference evidence="2 3" key="1">
    <citation type="submission" date="2017-08" db="EMBL/GenBank/DDBJ databases">
        <authorList>
            <person name="de Groot N.N."/>
        </authorList>
    </citation>
    <scope>NUCLEOTIDE SEQUENCE [LARGE SCALE GENOMIC DNA]</scope>
    <source>
        <strain evidence="2 3">JC85</strain>
    </source>
</reference>
<keyword evidence="1" id="KW-0472">Membrane</keyword>
<protein>
    <submittedName>
        <fullName evidence="2">Uncharacterized protein</fullName>
    </submittedName>
</protein>
<evidence type="ECO:0000256" key="1">
    <source>
        <dbReference type="SAM" id="Phobius"/>
    </source>
</evidence>
<sequence>MFANLNRNLLKAVMLADGAFSLVAGAGLVALAGPIAGLLGASVDPAIVGSVGLFLLGWGVFHLAAGRPAQPRAAAIGIAIAGDGLWVLASAAILLMAREQLSTLGMAAIALVALAVLDIMLLKLVGWRRQTGA</sequence>